<gene>
    <name evidence="2" type="ORF">HKBW3S42_02482</name>
</gene>
<dbReference type="GO" id="GO:0016779">
    <property type="term" value="F:nucleotidyltransferase activity"/>
    <property type="evidence" value="ECO:0007669"/>
    <property type="project" value="InterPro"/>
</dbReference>
<dbReference type="AlphaFoldDB" id="A0A6V8PNF0"/>
<evidence type="ECO:0000259" key="1">
    <source>
        <dbReference type="Pfam" id="PF01909"/>
    </source>
</evidence>
<dbReference type="Gene3D" id="3.30.460.10">
    <property type="entry name" value="Beta Polymerase, domain 2"/>
    <property type="match status" value="1"/>
</dbReference>
<dbReference type="CDD" id="cd05403">
    <property type="entry name" value="NT_KNTase_like"/>
    <property type="match status" value="1"/>
</dbReference>
<dbReference type="Pfam" id="PF01909">
    <property type="entry name" value="NTP_transf_2"/>
    <property type="match status" value="1"/>
</dbReference>
<organism evidence="2 3">
    <name type="scientific">Candidatus Hakubella thermalkaliphila</name>
    <dbReference type="NCBI Taxonomy" id="2754717"/>
    <lineage>
        <taxon>Bacteria</taxon>
        <taxon>Bacillati</taxon>
        <taxon>Actinomycetota</taxon>
        <taxon>Actinomycetota incertae sedis</taxon>
        <taxon>Candidatus Hakubellales</taxon>
        <taxon>Candidatus Hakubellaceae</taxon>
        <taxon>Candidatus Hakubella</taxon>
    </lineage>
</organism>
<dbReference type="EMBL" id="BLSA01000979">
    <property type="protein sequence ID" value="GFP34142.1"/>
    <property type="molecule type" value="Genomic_DNA"/>
</dbReference>
<evidence type="ECO:0000313" key="2">
    <source>
        <dbReference type="EMBL" id="GFP34142.1"/>
    </source>
</evidence>
<evidence type="ECO:0000313" key="3">
    <source>
        <dbReference type="Proteomes" id="UP000568877"/>
    </source>
</evidence>
<sequence length="109" mass="12538">MKLNKKERRIIKEFKRRAERQVPGEILSGMVFGSKVRGDATSASDIDILVVTPSDDWALGDKIREIGYELDEEIDFALSIQVISKNHLAYLRDRNFQFVKNIERDGITI</sequence>
<dbReference type="InterPro" id="IPR002934">
    <property type="entry name" value="Polymerase_NTP_transf_dom"/>
</dbReference>
<dbReference type="Proteomes" id="UP000568877">
    <property type="component" value="Unassembled WGS sequence"/>
</dbReference>
<feature type="domain" description="Polymerase nucleotidyl transferase" evidence="1">
    <location>
        <begin position="11"/>
        <end position="88"/>
    </location>
</feature>
<dbReference type="SUPFAM" id="SSF81301">
    <property type="entry name" value="Nucleotidyltransferase"/>
    <property type="match status" value="1"/>
</dbReference>
<dbReference type="PANTHER" id="PTHR33933">
    <property type="entry name" value="NUCLEOTIDYLTRANSFERASE"/>
    <property type="match status" value="1"/>
</dbReference>
<comment type="caution">
    <text evidence="2">The sequence shown here is derived from an EMBL/GenBank/DDBJ whole genome shotgun (WGS) entry which is preliminary data.</text>
</comment>
<reference evidence="2 3" key="1">
    <citation type="journal article" date="2020" name="Front. Microbiol.">
        <title>Single-cell genomics of novel Actinobacteria with the Wood-Ljungdahl pathway discovered in a serpentinizing system.</title>
        <authorList>
            <person name="Merino N."/>
            <person name="Kawai M."/>
            <person name="Boyd E.S."/>
            <person name="Colman D.R."/>
            <person name="McGlynn S.E."/>
            <person name="Nealson K.H."/>
            <person name="Kurokawa K."/>
            <person name="Hongoh Y."/>
        </authorList>
    </citation>
    <scope>NUCLEOTIDE SEQUENCE [LARGE SCALE GENOMIC DNA]</scope>
    <source>
        <strain evidence="2 3">S42</strain>
    </source>
</reference>
<dbReference type="PANTHER" id="PTHR33933:SF1">
    <property type="entry name" value="PROTEIN ADENYLYLTRANSFERASE MNTA-RELATED"/>
    <property type="match status" value="1"/>
</dbReference>
<accession>A0A6V8PNF0</accession>
<protein>
    <recommendedName>
        <fullName evidence="1">Polymerase nucleotidyl transferase domain-containing protein</fullName>
    </recommendedName>
</protein>
<dbReference type="InterPro" id="IPR043519">
    <property type="entry name" value="NT_sf"/>
</dbReference>
<proteinExistence type="predicted"/>
<dbReference type="InterPro" id="IPR052548">
    <property type="entry name" value="Type_VII_TA_antitoxin"/>
</dbReference>
<name>A0A6V8PNF0_9ACTN</name>